<accession>G9XTY8</accession>
<dbReference type="SUPFAM" id="SSF52821">
    <property type="entry name" value="Rhodanese/Cell cycle control phosphatase"/>
    <property type="match status" value="1"/>
</dbReference>
<dbReference type="HOGENOM" id="CLU_089574_1_0_9"/>
<dbReference type="Gene3D" id="3.40.250.10">
    <property type="entry name" value="Rhodanese-like domain"/>
    <property type="match status" value="1"/>
</dbReference>
<comment type="caution">
    <text evidence="2">The sequence shown here is derived from an EMBL/GenBank/DDBJ whole genome shotgun (WGS) entry which is preliminary data.</text>
</comment>
<dbReference type="PROSITE" id="PS50206">
    <property type="entry name" value="RHODANESE_3"/>
    <property type="match status" value="1"/>
</dbReference>
<protein>
    <submittedName>
        <fullName evidence="2">Rhodanese-like protein</fullName>
    </submittedName>
</protein>
<dbReference type="Pfam" id="PF00581">
    <property type="entry name" value="Rhodanese"/>
    <property type="match status" value="1"/>
</dbReference>
<organism evidence="2 3">
    <name type="scientific">Desulfitobacterium hafniense DP7</name>
    <dbReference type="NCBI Taxonomy" id="537010"/>
    <lineage>
        <taxon>Bacteria</taxon>
        <taxon>Bacillati</taxon>
        <taxon>Bacillota</taxon>
        <taxon>Clostridia</taxon>
        <taxon>Eubacteriales</taxon>
        <taxon>Desulfitobacteriaceae</taxon>
        <taxon>Desulfitobacterium</taxon>
    </lineage>
</organism>
<evidence type="ECO:0000313" key="2">
    <source>
        <dbReference type="EMBL" id="EHL04873.1"/>
    </source>
</evidence>
<feature type="domain" description="Rhodanese" evidence="1">
    <location>
        <begin position="62"/>
        <end position="148"/>
    </location>
</feature>
<dbReference type="EMBL" id="AFZX01000116">
    <property type="protein sequence ID" value="EHL04873.1"/>
    <property type="molecule type" value="Genomic_DNA"/>
</dbReference>
<dbReference type="InterPro" id="IPR036873">
    <property type="entry name" value="Rhodanese-like_dom_sf"/>
</dbReference>
<reference evidence="2 3" key="1">
    <citation type="submission" date="2011-08" db="EMBL/GenBank/DDBJ databases">
        <authorList>
            <person name="Weinstock G."/>
            <person name="Sodergren E."/>
            <person name="Clifton S."/>
            <person name="Fulton L."/>
            <person name="Fulton B."/>
            <person name="Courtney L."/>
            <person name="Fronick C."/>
            <person name="Harrison M."/>
            <person name="Strong C."/>
            <person name="Farmer C."/>
            <person name="Delahaunty K."/>
            <person name="Markovic C."/>
            <person name="Hall O."/>
            <person name="Minx P."/>
            <person name="Tomlinson C."/>
            <person name="Mitreva M."/>
            <person name="Hou S."/>
            <person name="Chen J."/>
            <person name="Wollam A."/>
            <person name="Pepin K.H."/>
            <person name="Johnson M."/>
            <person name="Bhonagiri V."/>
            <person name="Zhang X."/>
            <person name="Suruliraj S."/>
            <person name="Warren W."/>
            <person name="Chinwalla A."/>
            <person name="Mardis E.R."/>
            <person name="Wilson R.K."/>
        </authorList>
    </citation>
    <scope>NUCLEOTIDE SEQUENCE [LARGE SCALE GENOMIC DNA]</scope>
    <source>
        <strain evidence="2 3">DP7</strain>
    </source>
</reference>
<dbReference type="InterPro" id="IPR001763">
    <property type="entry name" value="Rhodanese-like_dom"/>
</dbReference>
<dbReference type="AlphaFoldDB" id="G9XTY8"/>
<evidence type="ECO:0000313" key="3">
    <source>
        <dbReference type="Proteomes" id="UP000004416"/>
    </source>
</evidence>
<sequence length="150" mass="16862">MTIKKQSFILSIPIGGIGGEWMEQYLGLIVLGVLMGAWMHVRSHRAKKFKISPDEAKRLLDTTKGIILLDVRSEEEYRERHIPKSLLMPLNSLKAQAPKRLPDKNKEILVYCRSGNRSAAAVRILSKLGYVKVKNIGGIIHWPFATVSGK</sequence>
<dbReference type="Proteomes" id="UP000004416">
    <property type="component" value="Unassembled WGS sequence"/>
</dbReference>
<gene>
    <name evidence="2" type="ORF">HMPREF0322_04446</name>
</gene>
<dbReference type="InterPro" id="IPR050229">
    <property type="entry name" value="GlpE_sulfurtransferase"/>
</dbReference>
<dbReference type="SMART" id="SM00450">
    <property type="entry name" value="RHOD"/>
    <property type="match status" value="1"/>
</dbReference>
<dbReference type="CDD" id="cd00158">
    <property type="entry name" value="RHOD"/>
    <property type="match status" value="1"/>
</dbReference>
<name>G9XTY8_DESHA</name>
<dbReference type="PANTHER" id="PTHR43031:SF16">
    <property type="entry name" value="OXIDOREDUCTASE"/>
    <property type="match status" value="1"/>
</dbReference>
<proteinExistence type="predicted"/>
<dbReference type="PANTHER" id="PTHR43031">
    <property type="entry name" value="FAD-DEPENDENT OXIDOREDUCTASE"/>
    <property type="match status" value="1"/>
</dbReference>
<evidence type="ECO:0000259" key="1">
    <source>
        <dbReference type="PROSITE" id="PS50206"/>
    </source>
</evidence>
<dbReference type="PATRIC" id="fig|537010.4.peg.4146"/>